<dbReference type="InterPro" id="IPR056823">
    <property type="entry name" value="TEN-like_YD-shell"/>
</dbReference>
<feature type="transmembrane region" description="Helical" evidence="3">
    <location>
        <begin position="1395"/>
        <end position="1417"/>
    </location>
</feature>
<dbReference type="PROSITE" id="PS00018">
    <property type="entry name" value="EF_HAND_1"/>
    <property type="match status" value="1"/>
</dbReference>
<dbReference type="Pfam" id="PF25023">
    <property type="entry name" value="TEN_YD-shell"/>
    <property type="match status" value="1"/>
</dbReference>
<keyword evidence="3" id="KW-0812">Transmembrane</keyword>
<dbReference type="EMBL" id="CP076668">
    <property type="protein sequence ID" value="QWU81223.1"/>
    <property type="molecule type" value="Genomic_DNA"/>
</dbReference>
<feature type="domain" description="Teneurin-like YD-shell" evidence="4">
    <location>
        <begin position="1019"/>
        <end position="1331"/>
    </location>
</feature>
<dbReference type="PANTHER" id="PTHR32305">
    <property type="match status" value="1"/>
</dbReference>
<dbReference type="InterPro" id="IPR006530">
    <property type="entry name" value="YD"/>
</dbReference>
<dbReference type="InterPro" id="IPR050708">
    <property type="entry name" value="T6SS_VgrG/RHS"/>
</dbReference>
<keyword evidence="6" id="KW-1185">Reference proteome</keyword>
<organism evidence="5 6">
    <name type="scientific">Pseudomonas lijiangensis</name>
    <dbReference type="NCBI Taxonomy" id="2995658"/>
    <lineage>
        <taxon>Bacteria</taxon>
        <taxon>Pseudomonadati</taxon>
        <taxon>Pseudomonadota</taxon>
        <taxon>Gammaproteobacteria</taxon>
        <taxon>Pseudomonadales</taxon>
        <taxon>Pseudomonadaceae</taxon>
        <taxon>Pseudomonas</taxon>
    </lineage>
</organism>
<evidence type="ECO:0000313" key="5">
    <source>
        <dbReference type="EMBL" id="QWU81223.1"/>
    </source>
</evidence>
<dbReference type="PANTHER" id="PTHR32305:SF15">
    <property type="entry name" value="PROTEIN RHSA-RELATED"/>
    <property type="match status" value="1"/>
</dbReference>
<feature type="transmembrane region" description="Helical" evidence="3">
    <location>
        <begin position="1361"/>
        <end position="1388"/>
    </location>
</feature>
<evidence type="ECO:0000256" key="2">
    <source>
        <dbReference type="SAM" id="MobiDB-lite"/>
    </source>
</evidence>
<name>A0ABX8HP50_9PSED</name>
<dbReference type="Proteomes" id="UP000683401">
    <property type="component" value="Chromosome"/>
</dbReference>
<dbReference type="Pfam" id="PF05593">
    <property type="entry name" value="RHS_repeat"/>
    <property type="match status" value="1"/>
</dbReference>
<dbReference type="InterPro" id="IPR022385">
    <property type="entry name" value="Rhs_assc_core"/>
</dbReference>
<evidence type="ECO:0000313" key="6">
    <source>
        <dbReference type="Proteomes" id="UP000683401"/>
    </source>
</evidence>
<proteinExistence type="predicted"/>
<dbReference type="RefSeq" id="WP_216703400.1">
    <property type="nucleotide sequence ID" value="NZ_CP076668.1"/>
</dbReference>
<reference evidence="6" key="1">
    <citation type="submission" date="2021-06" db="EMBL/GenBank/DDBJ databases">
        <title>Identification of Pseudomonas cichorii causing bacterial leaf black spot of flue-cured tobacco, a new disease in China.</title>
        <authorList>
            <person name="Lu C.-H."/>
        </authorList>
    </citation>
    <scope>NUCLEOTIDE SEQUENCE [LARGE SCALE GENOMIC DNA]</scope>
    <source>
        <strain evidence="6">LJ2</strain>
    </source>
</reference>
<keyword evidence="3" id="KW-0472">Membrane</keyword>
<dbReference type="InterPro" id="IPR018247">
    <property type="entry name" value="EF_Hand_1_Ca_BS"/>
</dbReference>
<dbReference type="NCBIfam" id="TIGR01643">
    <property type="entry name" value="YD_repeat_2x"/>
    <property type="match status" value="1"/>
</dbReference>
<sequence>MATPTVHSNAFNFLSAVQAGVDPRTGQYTCAITLPELKANHLCGPVVPLTLGFSPMSPADIGFGKGWSLRLSNYDTVSRILSLSTGETFRIEEAGGQLTVPERKIDSFHFSLVDGRYRVVHKSGLVETLTLHGDDTLAWVTDIHSAEGHHLNLIYGTYAGESVLQSVSDDYGTLLQITRSSAQINLELHPGEGSGGAPLASFTLWLDNGEVTRVILPTDNQAGWRFVYEPINDYLCLKELRTPLGGHELITYDAQGHEFPQNLYPSLPRVSRHEQRPGFGQPPVEVHYQYSNTNFLGFNAIGLIWDDDGLDNLYQADPRYTYTSTEMLWVEGKALRSTVRTFNNFHLLTEETVTQGDNVLTTRTTYHSLPGVPFAQQPAQCQLPDTVLKIWYHPSASSQTHEETTRTTFDVFGNLLTQENPDGTLETRRYYPATGGDGCPADPQGFVRNLQDSTVTPVPGAPGEAPVLRTAYRYALQTGVGGTTPDWLAVTDERLLQVKGIDEIELQHTAFTYIDQPADRYLHGRKLQETQTLNGLSTITDYTYQRTRNTRAGETVQHTEISLSTNFDTVRKTYTLQHSLLNGQPLLNRDDNDVEVAYRYDPLGRVIEETAAPGTAYEATRRYAYVLSAVDGQQAEQEATNVKGIKTRTLLDGMNRVVKELRQGADENHPTEYVQTYSARYDTRGLLVEDTESDWWMVDVEDEPEPQLHELPLTSAYEYDDWGEQRSVTGPDGIERHKVQDPVKRTTTEWQAGMGKTVTVNNLFDKPDSIERLALDESRISLETTTYDGLGRTFGQFDALLNYREFSYDAFDRPRISKLPDKSEVERTYALHSSEDLPVSIAVDGVVVGEQTFDGLKRMTDSTIGGRVSRFEYPGGQLKPGKVHTPGGEAIDYIYQPQLGDQPIQRKTLSSTADYTYDLQSARLMSSKEQDQELERDYYSNGELKEERRRQGGEAYVMQYRYSLKGRLLGYTDVLGQVQTYSYDASGRIEQLSAGSLVSTFGYNAQGLLDSIVTVDSVQSLSISLEYDEAGREVLRSFTLPGGTTQQLAQVYDAVDHLKQRTLKEGSTVLRDETFAYDVRGRLELYTASGPDAPLDPQGKQIQSQTFTFDALDNILSVETVFAGGSNTAEYEYTRQDPTQLSAVRNSHADYPAHIQLDYDDNGNLTLDEVGRSLEYDALGRLLAVFANDGVAVVDYGYDAQDSLTRSSEAGVHEQRFYREGQLANQLQGAQQRTFIGNADTLLAERRGGAGDATLLLATDAKKTVMAEVDAVNVTSIEYSAYGHRSDIPAVDSRSAFNGELREPSTGWYLLGQGYRAYNPVLMRFHSPDSLSPFDRGGVNPYAYCLGDPVNYLDPDGHIPWWVGLVAGVAATVLTAGIAAPVSAALGITAATASMVGYVAGSVSTVATVFSVGMGVGSSLTSGGLSESLAWLSLGAGVMAGATGGLAIGVNIGASLGGAAKAVSSAGSSPRVSLSSASVPPKSVADDASKRFSVGDLSRREIELWKQGSGRREGFMRGSTSQDELTWQQRDEIYKAIDEGARERAALEKAHRTIKRGEKISARLVSASKVSKKTAGGNTAEVSRKVRFAP</sequence>
<gene>
    <name evidence="5" type="ORF">KQP88_14200</name>
</gene>
<dbReference type="NCBIfam" id="TIGR03696">
    <property type="entry name" value="Rhs_assc_core"/>
    <property type="match status" value="1"/>
</dbReference>
<evidence type="ECO:0000256" key="3">
    <source>
        <dbReference type="SAM" id="Phobius"/>
    </source>
</evidence>
<feature type="transmembrane region" description="Helical" evidence="3">
    <location>
        <begin position="1429"/>
        <end position="1452"/>
    </location>
</feature>
<protein>
    <submittedName>
        <fullName evidence="5">Sugar-binding protein</fullName>
    </submittedName>
</protein>
<evidence type="ECO:0000259" key="4">
    <source>
        <dbReference type="Pfam" id="PF25023"/>
    </source>
</evidence>
<keyword evidence="1" id="KW-0677">Repeat</keyword>
<accession>A0ABX8HP50</accession>
<feature type="region of interest" description="Disordered" evidence="2">
    <location>
        <begin position="1568"/>
        <end position="1590"/>
    </location>
</feature>
<evidence type="ECO:0000256" key="1">
    <source>
        <dbReference type="ARBA" id="ARBA00022737"/>
    </source>
</evidence>
<dbReference type="InterPro" id="IPR031325">
    <property type="entry name" value="RHS_repeat"/>
</dbReference>
<keyword evidence="3" id="KW-1133">Transmembrane helix</keyword>